<feature type="active site" description="Charge relay system" evidence="5">
    <location>
        <position position="247"/>
    </location>
</feature>
<feature type="region of interest" description="Disordered" evidence="6">
    <location>
        <begin position="970"/>
        <end position="989"/>
    </location>
</feature>
<keyword evidence="2 5" id="KW-0645">Protease</keyword>
<keyword evidence="7" id="KW-0732">Signal</keyword>
<dbReference type="InterPro" id="IPR051048">
    <property type="entry name" value="Peptidase_S8/S53_subtilisin"/>
</dbReference>
<dbReference type="PROSITE" id="PS00138">
    <property type="entry name" value="SUBTILASE_SER"/>
    <property type="match status" value="1"/>
</dbReference>
<dbReference type="InterPro" id="IPR008969">
    <property type="entry name" value="CarboxyPept-like_regulatory"/>
</dbReference>
<name>A0ABN2JVW5_9MICO</name>
<dbReference type="InterPro" id="IPR036852">
    <property type="entry name" value="Peptidase_S8/S53_dom_sf"/>
</dbReference>
<dbReference type="PANTHER" id="PTHR43399:SF4">
    <property type="entry name" value="CELL WALL-ASSOCIATED PROTEASE"/>
    <property type="match status" value="1"/>
</dbReference>
<dbReference type="PRINTS" id="PR00723">
    <property type="entry name" value="SUBTILISIN"/>
</dbReference>
<evidence type="ECO:0000256" key="5">
    <source>
        <dbReference type="PROSITE-ProRule" id="PRU01240"/>
    </source>
</evidence>
<evidence type="ECO:0000259" key="8">
    <source>
        <dbReference type="Pfam" id="PF00082"/>
    </source>
</evidence>
<dbReference type="SUPFAM" id="SSF49464">
    <property type="entry name" value="Carboxypeptidase regulatory domain-like"/>
    <property type="match status" value="2"/>
</dbReference>
<dbReference type="Proteomes" id="UP001501138">
    <property type="component" value="Unassembled WGS sequence"/>
</dbReference>
<feature type="compositionally biased region" description="Basic and acidic residues" evidence="6">
    <location>
        <begin position="706"/>
        <end position="715"/>
    </location>
</feature>
<dbReference type="Pfam" id="PF13620">
    <property type="entry name" value="CarboxypepD_reg"/>
    <property type="match status" value="2"/>
</dbReference>
<dbReference type="InterPro" id="IPR000209">
    <property type="entry name" value="Peptidase_S8/S53_dom"/>
</dbReference>
<accession>A0ABN2JVW5</accession>
<dbReference type="Pfam" id="PF00082">
    <property type="entry name" value="Peptidase_S8"/>
    <property type="match status" value="1"/>
</dbReference>
<dbReference type="InterPro" id="IPR011043">
    <property type="entry name" value="Gal_Oxase/kelch_b-propeller"/>
</dbReference>
<feature type="domain" description="Peptidase S8/S53" evidence="8">
    <location>
        <begin position="191"/>
        <end position="475"/>
    </location>
</feature>
<evidence type="ECO:0000256" key="6">
    <source>
        <dbReference type="SAM" id="MobiDB-lite"/>
    </source>
</evidence>
<reference evidence="9 10" key="1">
    <citation type="journal article" date="2019" name="Int. J. Syst. Evol. Microbiol.">
        <title>The Global Catalogue of Microorganisms (GCM) 10K type strain sequencing project: providing services to taxonomists for standard genome sequencing and annotation.</title>
        <authorList>
            <consortium name="The Broad Institute Genomics Platform"/>
            <consortium name="The Broad Institute Genome Sequencing Center for Infectious Disease"/>
            <person name="Wu L."/>
            <person name="Ma J."/>
        </authorList>
    </citation>
    <scope>NUCLEOTIDE SEQUENCE [LARGE SCALE GENOMIC DNA]</scope>
    <source>
        <strain evidence="9 10">JCM 15589</strain>
    </source>
</reference>
<dbReference type="SUPFAM" id="SSF50965">
    <property type="entry name" value="Galactose oxidase, central domain"/>
    <property type="match status" value="1"/>
</dbReference>
<comment type="similarity">
    <text evidence="1 5">Belongs to the peptidase S8 family.</text>
</comment>
<dbReference type="SUPFAM" id="SSF52743">
    <property type="entry name" value="Subtilisin-like"/>
    <property type="match status" value="1"/>
</dbReference>
<dbReference type="PANTHER" id="PTHR43399">
    <property type="entry name" value="SUBTILISIN-RELATED"/>
    <property type="match status" value="1"/>
</dbReference>
<dbReference type="InterPro" id="IPR006652">
    <property type="entry name" value="Kelch_1"/>
</dbReference>
<evidence type="ECO:0000256" key="1">
    <source>
        <dbReference type="ARBA" id="ARBA00011073"/>
    </source>
</evidence>
<dbReference type="Pfam" id="PF24681">
    <property type="entry name" value="Kelch_KLHDC2_KLHL20_DRC7"/>
    <property type="match status" value="1"/>
</dbReference>
<dbReference type="InterPro" id="IPR015915">
    <property type="entry name" value="Kelch-typ_b-propeller"/>
</dbReference>
<evidence type="ECO:0000313" key="9">
    <source>
        <dbReference type="EMBL" id="GAA1740648.1"/>
    </source>
</evidence>
<evidence type="ECO:0000256" key="7">
    <source>
        <dbReference type="SAM" id="SignalP"/>
    </source>
</evidence>
<dbReference type="Gene3D" id="2.60.40.1120">
    <property type="entry name" value="Carboxypeptidase-like, regulatory domain"/>
    <property type="match status" value="2"/>
</dbReference>
<feature type="region of interest" description="Disordered" evidence="6">
    <location>
        <begin position="298"/>
        <end position="318"/>
    </location>
</feature>
<dbReference type="InterPro" id="IPR023828">
    <property type="entry name" value="Peptidase_S8_Ser-AS"/>
</dbReference>
<protein>
    <recommendedName>
        <fullName evidence="8">Peptidase S8/S53 domain-containing protein</fullName>
    </recommendedName>
</protein>
<gene>
    <name evidence="9" type="ORF">GCM10009809_40230</name>
</gene>
<proteinExistence type="inferred from homology"/>
<dbReference type="Gene3D" id="2.120.10.80">
    <property type="entry name" value="Kelch-type beta propeller"/>
    <property type="match status" value="2"/>
</dbReference>
<dbReference type="InterPro" id="IPR015500">
    <property type="entry name" value="Peptidase_S8_subtilisin-rel"/>
</dbReference>
<feature type="chain" id="PRO_5045154253" description="Peptidase S8/S53 domain-containing protein" evidence="7">
    <location>
        <begin position="30"/>
        <end position="1381"/>
    </location>
</feature>
<dbReference type="EMBL" id="BAAAPM010000010">
    <property type="protein sequence ID" value="GAA1740648.1"/>
    <property type="molecule type" value="Genomic_DNA"/>
</dbReference>
<evidence type="ECO:0000256" key="4">
    <source>
        <dbReference type="ARBA" id="ARBA00022825"/>
    </source>
</evidence>
<dbReference type="Gene3D" id="3.40.50.200">
    <property type="entry name" value="Peptidase S8/S53 domain"/>
    <property type="match status" value="1"/>
</dbReference>
<dbReference type="SMART" id="SM00612">
    <property type="entry name" value="Kelch"/>
    <property type="match status" value="5"/>
</dbReference>
<dbReference type="Gene3D" id="2.60.120.260">
    <property type="entry name" value="Galactose-binding domain-like"/>
    <property type="match status" value="1"/>
</dbReference>
<sequence>MRSPVSVSLTVLVVAISLVAPGAASTATAGPADPGPARPSTTDVGPAEIRPGLAKKLEARGVADFWVRFDATADLSQARRIQDWDERGAAVVEALRRTAETSQRGVLKELDAAGVDHEAFWATNAVFVENGSEELADSLAGYAAVDSLWPTQSYGPVEPVAQADPSSPQAVEWGISNIHADDVWAQLGVDGDDVVIANIDTGVQYDHPALVDQYRGNNGDGTFSHDYNWLDTADRCSGDAPCDANGHGTHTMGTMLGSDGGDNKIGVAPGATWITANGCRTCSREDTMEAAQWMLAPTRLDGTDPDPAKRPNIINNSWGTTVPSTDPFMDDVAAAWAGAGIFGVWSNGNNGPVCNTSGAPGSRTSNYSVGAYDVNNTVAGFSSRGSGQDGGIKPDISAPGVNVRSAVPGSGYASYNGTSMAAPHVAGAIALLWSAQPELVGDIEETRVLLDSTAVDTADAQCGGTAADNNVYGEGRLDALAMAQIGAKPAGVLSGAVTDASGAPIGHASVHVTGGQADTPVDRTVAVSADGVYDLRLPVGDYEVTASAFGFETRAVTVTVTQGETVSQDLSLTAAASETVTGQVSDASGHGWPMRARISVSGHPEIETYSDPHSGKYELSLPEGAAYTLEATSADLPGYADAEFPADLTGGEAITADIGLSVDEETCTAPGYEFAYDGAHAEFEGWTDSPLDGWTVEQNEGNPRTWEFDNPDRQPNRTGGSGNFAVVVYAKTTGENYTSLVSPVTDLSENNDPTIDFDTDFVGLGDQKGTVDLSLDGGQTWNTIWASPEDAEFQGHVQIPIPRAANQSQVKVRFHLGWATYGWWWQVDDVIVGTRTCEQTSGGLVAGVVRDHNTGDPVDGVTITAESATAAHPTSAPTPEDENLSDGYYWLFVPTGTERLTATYGNYTPAGAEVDVTADGVHRQDFDLRAGHLTIDTTSLDFSLKADAEATQKVTLRNDGTEPVRVRLDESAVGEPTSAAAPAGTPEAPEMKVRTATTVAGTAVEQPAAGHDAMVDERFRSSADDTAWAAIADYPQAAMDAASAWHDGKLYVAGGSSGYTKFAGLKVYDPAAGTWSALASLPEPLSGAAAQFVGDTLYVAGGWNAAAQSSAHTYAYDPGENTWTRVADLPRGLSAAGSAVLDGTLYVVGGCTTNECDSPSDAVHAYDPHSDTWSGAPAYPTPVAFTACGGLGGQLVCAGGVDATTDTALAATYVFVPGLGSWKRQADLPATTWGASSAAANGQLQVVGGVIDGGHVTNLSYTYDPAADAWSPLPNARTAAYRGTASCGLYRIGGATGGFRAVSLGETLPGYDLCEDAPEASWLSVTPTEITLAPGKHVKVRVTADAGKRIASGDYTAAVAVATDTPCPNQSVKVTLRVRQP</sequence>
<feature type="region of interest" description="Disordered" evidence="6">
    <location>
        <begin position="25"/>
        <end position="46"/>
    </location>
</feature>
<feature type="region of interest" description="Disordered" evidence="6">
    <location>
        <begin position="702"/>
        <end position="721"/>
    </location>
</feature>
<keyword evidence="4 5" id="KW-0720">Serine protease</keyword>
<feature type="signal peptide" evidence="7">
    <location>
        <begin position="1"/>
        <end position="29"/>
    </location>
</feature>
<keyword evidence="3 5" id="KW-0378">Hydrolase</keyword>
<comment type="caution">
    <text evidence="9">The sequence shown here is derived from an EMBL/GenBank/DDBJ whole genome shotgun (WGS) entry which is preliminary data.</text>
</comment>
<dbReference type="PROSITE" id="PS51892">
    <property type="entry name" value="SUBTILASE"/>
    <property type="match status" value="1"/>
</dbReference>
<evidence type="ECO:0000256" key="3">
    <source>
        <dbReference type="ARBA" id="ARBA00022801"/>
    </source>
</evidence>
<organism evidence="9 10">
    <name type="scientific">Isoptericola hypogeus</name>
    <dbReference type="NCBI Taxonomy" id="300179"/>
    <lineage>
        <taxon>Bacteria</taxon>
        <taxon>Bacillati</taxon>
        <taxon>Actinomycetota</taxon>
        <taxon>Actinomycetes</taxon>
        <taxon>Micrococcales</taxon>
        <taxon>Promicromonosporaceae</taxon>
        <taxon>Isoptericola</taxon>
    </lineage>
</organism>
<evidence type="ECO:0000256" key="2">
    <source>
        <dbReference type="ARBA" id="ARBA00022670"/>
    </source>
</evidence>
<keyword evidence="10" id="KW-1185">Reference proteome</keyword>
<feature type="active site" description="Charge relay system" evidence="5">
    <location>
        <position position="419"/>
    </location>
</feature>
<feature type="compositionally biased region" description="Low complexity" evidence="6">
    <location>
        <begin position="974"/>
        <end position="989"/>
    </location>
</feature>
<feature type="active site" description="Charge relay system" evidence="5">
    <location>
        <position position="200"/>
    </location>
</feature>
<evidence type="ECO:0000313" key="10">
    <source>
        <dbReference type="Proteomes" id="UP001501138"/>
    </source>
</evidence>